<accession>A0A3N2CUK1</accession>
<dbReference type="Pfam" id="PF08242">
    <property type="entry name" value="Methyltransf_12"/>
    <property type="match status" value="1"/>
</dbReference>
<dbReference type="AlphaFoldDB" id="A0A3N2CUK1"/>
<dbReference type="InterPro" id="IPR000551">
    <property type="entry name" value="MerR-type_HTH_dom"/>
</dbReference>
<dbReference type="InterPro" id="IPR013217">
    <property type="entry name" value="Methyltransf_12"/>
</dbReference>
<proteinExistence type="predicted"/>
<dbReference type="GO" id="GO:0003700">
    <property type="term" value="F:DNA-binding transcription factor activity"/>
    <property type="evidence" value="ECO:0007669"/>
    <property type="project" value="InterPro"/>
</dbReference>
<sequence>MDAQKDKTRPASWTVGQLAQSSGLSVRMLRHWEDKGLVSADRSASGHRRYGPDQVTRLYRALALRRTGISLTRVAALLDEQDPDPVETLRNHLHDLDHDLRRRTLLRDRLAAVLGSLEDAAPGDTTNDTSDRQAHALMRVIESMTMFEQYVHGYHSLENQRLTDQAGSLIDLLHSDTGYPPGVSVLEVGCGVGAQTVTLAEKSPGAAITCLDISTTSLDEARRRTTAAGLDDITFLQADVLDLPAGEGPLSAGSFDHVFVCFLLEHLADPPAALMNLRSMLKSGGTITVIEGDHGSTYFHPDSQAARDAIACQVTLQRLAGGDALIGRRLYPLLDAAGYQNVAVSPRQVYVDASRPGLVDGFTRKTFTAMIQGVRQAALSAGLIEPHRFDEGIEHLLRTTEADGVFCYTFFKAVATS</sequence>
<dbReference type="Gene3D" id="3.40.50.150">
    <property type="entry name" value="Vaccinia Virus protein VP39"/>
    <property type="match status" value="1"/>
</dbReference>
<dbReference type="Gene3D" id="1.10.1660.10">
    <property type="match status" value="1"/>
</dbReference>
<evidence type="ECO:0000313" key="4">
    <source>
        <dbReference type="Proteomes" id="UP000281738"/>
    </source>
</evidence>
<comment type="caution">
    <text evidence="3">The sequence shown here is derived from an EMBL/GenBank/DDBJ whole genome shotgun (WGS) entry which is preliminary data.</text>
</comment>
<dbReference type="InterPro" id="IPR029063">
    <property type="entry name" value="SAM-dependent_MTases_sf"/>
</dbReference>
<dbReference type="SMART" id="SM00422">
    <property type="entry name" value="HTH_MERR"/>
    <property type="match status" value="1"/>
</dbReference>
<dbReference type="CDD" id="cd02440">
    <property type="entry name" value="AdoMet_MTases"/>
    <property type="match status" value="1"/>
</dbReference>
<reference evidence="3 4" key="1">
    <citation type="submission" date="2018-11" db="EMBL/GenBank/DDBJ databases">
        <title>Sequencing the genomes of 1000 actinobacteria strains.</title>
        <authorList>
            <person name="Klenk H.-P."/>
        </authorList>
    </citation>
    <scope>NUCLEOTIDE SEQUENCE [LARGE SCALE GENOMIC DNA]</scope>
    <source>
        <strain evidence="3 4">DSM 12652</strain>
    </source>
</reference>
<dbReference type="EMBL" id="RKHO01000001">
    <property type="protein sequence ID" value="ROR91088.1"/>
    <property type="molecule type" value="Genomic_DNA"/>
</dbReference>
<dbReference type="SUPFAM" id="SSF46955">
    <property type="entry name" value="Putative DNA-binding domain"/>
    <property type="match status" value="1"/>
</dbReference>
<dbReference type="InterPro" id="IPR009061">
    <property type="entry name" value="DNA-bd_dom_put_sf"/>
</dbReference>
<dbReference type="GO" id="GO:0003677">
    <property type="term" value="F:DNA binding"/>
    <property type="evidence" value="ECO:0007669"/>
    <property type="project" value="UniProtKB-KW"/>
</dbReference>
<dbReference type="RefSeq" id="WP_123390451.1">
    <property type="nucleotide sequence ID" value="NZ_RKHO01000001.1"/>
</dbReference>
<gene>
    <name evidence="3" type="ORF">EDD33_1949</name>
</gene>
<dbReference type="InterPro" id="IPR047057">
    <property type="entry name" value="MerR_fam"/>
</dbReference>
<dbReference type="Proteomes" id="UP000281738">
    <property type="component" value="Unassembled WGS sequence"/>
</dbReference>
<evidence type="ECO:0000259" key="2">
    <source>
        <dbReference type="PROSITE" id="PS50937"/>
    </source>
</evidence>
<name>A0A3N2CUK1_9ACTN</name>
<protein>
    <submittedName>
        <fullName evidence="3">MerR-like DNA binding protein</fullName>
    </submittedName>
</protein>
<evidence type="ECO:0000256" key="1">
    <source>
        <dbReference type="ARBA" id="ARBA00023125"/>
    </source>
</evidence>
<dbReference type="PANTHER" id="PTHR30204">
    <property type="entry name" value="REDOX-CYCLING DRUG-SENSING TRANSCRIPTIONAL ACTIVATOR SOXR"/>
    <property type="match status" value="1"/>
</dbReference>
<dbReference type="PROSITE" id="PS50937">
    <property type="entry name" value="HTH_MERR_2"/>
    <property type="match status" value="1"/>
</dbReference>
<dbReference type="OrthoDB" id="9795634at2"/>
<dbReference type="PRINTS" id="PR00040">
    <property type="entry name" value="HTHMERR"/>
</dbReference>
<feature type="domain" description="HTH merR-type" evidence="2">
    <location>
        <begin position="12"/>
        <end position="80"/>
    </location>
</feature>
<dbReference type="PROSITE" id="PS00552">
    <property type="entry name" value="HTH_MERR_1"/>
    <property type="match status" value="1"/>
</dbReference>
<dbReference type="PANTHER" id="PTHR30204:SF90">
    <property type="entry name" value="HTH-TYPE TRANSCRIPTIONAL ACTIVATOR MTA"/>
    <property type="match status" value="1"/>
</dbReference>
<dbReference type="CDD" id="cd00592">
    <property type="entry name" value="HTH_MerR-like"/>
    <property type="match status" value="1"/>
</dbReference>
<keyword evidence="1" id="KW-0238">DNA-binding</keyword>
<keyword evidence="4" id="KW-1185">Reference proteome</keyword>
<dbReference type="Pfam" id="PF13411">
    <property type="entry name" value="MerR_1"/>
    <property type="match status" value="1"/>
</dbReference>
<dbReference type="SUPFAM" id="SSF53335">
    <property type="entry name" value="S-adenosyl-L-methionine-dependent methyltransferases"/>
    <property type="match status" value="1"/>
</dbReference>
<evidence type="ECO:0000313" key="3">
    <source>
        <dbReference type="EMBL" id="ROR91088.1"/>
    </source>
</evidence>
<organism evidence="3 4">
    <name type="scientific">Nocardioides aurantiacus</name>
    <dbReference type="NCBI Taxonomy" id="86796"/>
    <lineage>
        <taxon>Bacteria</taxon>
        <taxon>Bacillati</taxon>
        <taxon>Actinomycetota</taxon>
        <taxon>Actinomycetes</taxon>
        <taxon>Propionibacteriales</taxon>
        <taxon>Nocardioidaceae</taxon>
        <taxon>Nocardioides</taxon>
    </lineage>
</organism>
<dbReference type="Gene3D" id="6.10.140.1580">
    <property type="match status" value="2"/>
</dbReference>